<comment type="cofactor">
    <cofactor evidence="1">
        <name>Zn(2+)</name>
        <dbReference type="ChEBI" id="CHEBI:29105"/>
    </cofactor>
</comment>
<dbReference type="STRING" id="36842.SAMN02194393_03630"/>
<organism evidence="11 12">
    <name type="scientific">Maledivibacter halophilus</name>
    <dbReference type="NCBI Taxonomy" id="36842"/>
    <lineage>
        <taxon>Bacteria</taxon>
        <taxon>Bacillati</taxon>
        <taxon>Bacillota</taxon>
        <taxon>Clostridia</taxon>
        <taxon>Peptostreptococcales</taxon>
        <taxon>Caminicellaceae</taxon>
        <taxon>Maledivibacter</taxon>
    </lineage>
</organism>
<dbReference type="PANTHER" id="PTHR39453:SF1">
    <property type="entry name" value="PHOSPHATE PROPANOYLTRANSFERASE"/>
    <property type="match status" value="1"/>
</dbReference>
<dbReference type="Pfam" id="PF06130">
    <property type="entry name" value="PTAC"/>
    <property type="match status" value="1"/>
</dbReference>
<dbReference type="EMBL" id="FUZT01000009">
    <property type="protein sequence ID" value="SKC81574.1"/>
    <property type="molecule type" value="Genomic_DNA"/>
</dbReference>
<evidence type="ECO:0000256" key="8">
    <source>
        <dbReference type="ARBA" id="ARBA00023315"/>
    </source>
</evidence>
<dbReference type="InterPro" id="IPR008300">
    <property type="entry name" value="PTAC"/>
</dbReference>
<protein>
    <recommendedName>
        <fullName evidence="4 10">Phosphate propanoyltransferase</fullName>
        <ecNumber evidence="3 10">2.3.1.222</ecNumber>
    </recommendedName>
</protein>
<name>A0A1T5M0J9_9FIRM</name>
<evidence type="ECO:0000256" key="7">
    <source>
        <dbReference type="ARBA" id="ARBA00022833"/>
    </source>
</evidence>
<keyword evidence="8 10" id="KW-0012">Acyltransferase</keyword>
<dbReference type="RefSeq" id="WP_244282145.1">
    <property type="nucleotide sequence ID" value="NZ_FUZT01000009.1"/>
</dbReference>
<comment type="function">
    <text evidence="10">Involved in 1,2-propanediol (1,2-PD) degradation by catalyzing the conversion of propanoyl-CoA to propanoyl-phosphate.</text>
</comment>
<comment type="catalytic activity">
    <reaction evidence="9 10">
        <text>propanoyl-CoA + phosphate = propanoyl phosphate + CoA</text>
        <dbReference type="Rhea" id="RHEA:28046"/>
        <dbReference type="ChEBI" id="CHEBI:43474"/>
        <dbReference type="ChEBI" id="CHEBI:57287"/>
        <dbReference type="ChEBI" id="CHEBI:57392"/>
        <dbReference type="ChEBI" id="CHEBI:58933"/>
        <dbReference type="EC" id="2.3.1.222"/>
    </reaction>
</comment>
<dbReference type="GO" id="GO:0046872">
    <property type="term" value="F:metal ion binding"/>
    <property type="evidence" value="ECO:0007669"/>
    <property type="project" value="UniProtKB-KW"/>
</dbReference>
<dbReference type="UniPathway" id="UPA00621"/>
<evidence type="ECO:0000313" key="11">
    <source>
        <dbReference type="EMBL" id="SKC81574.1"/>
    </source>
</evidence>
<evidence type="ECO:0000313" key="12">
    <source>
        <dbReference type="Proteomes" id="UP000190285"/>
    </source>
</evidence>
<sequence>MEEALIKEIVKRVMDRVDYNMTIPIEASARHVHLSQNHMEKLFGKEYKMSKKKDLSQPGQFQYKERVTLIGPKGVIKGVAILGPAREKTQVEISKTDARILGIDPPIRESGKLKDSDSLFIMAGKVVIEAKESVIIAKRHIHMTPRDAEKFAITDKQLVKIRVKSERPIVFEDVLVRVSSRYKLSMHIDFDEANAADYKEGIFGEIILQSISMD</sequence>
<evidence type="ECO:0000256" key="6">
    <source>
        <dbReference type="ARBA" id="ARBA00022723"/>
    </source>
</evidence>
<evidence type="ECO:0000256" key="4">
    <source>
        <dbReference type="ARBA" id="ARBA00020837"/>
    </source>
</evidence>
<evidence type="ECO:0000256" key="5">
    <source>
        <dbReference type="ARBA" id="ARBA00022679"/>
    </source>
</evidence>
<dbReference type="EC" id="2.3.1.222" evidence="3 10"/>
<dbReference type="NCBIfam" id="NF011652">
    <property type="entry name" value="PRK15070.1"/>
    <property type="match status" value="1"/>
</dbReference>
<evidence type="ECO:0000256" key="10">
    <source>
        <dbReference type="PIRNR" id="PIRNR010130"/>
    </source>
</evidence>
<accession>A0A1T5M0J9</accession>
<proteinExistence type="inferred from homology"/>
<comment type="pathway">
    <text evidence="10">Polyol metabolism; 1,2-propanediol degradation.</text>
</comment>
<dbReference type="PIRSF" id="PIRSF010130">
    <property type="entry name" value="PduL"/>
    <property type="match status" value="1"/>
</dbReference>
<dbReference type="AlphaFoldDB" id="A0A1T5M0J9"/>
<dbReference type="PANTHER" id="PTHR39453">
    <property type="entry name" value="PHOSPHATE PROPANOYLTRANSFERASE"/>
    <property type="match status" value="1"/>
</dbReference>
<evidence type="ECO:0000256" key="3">
    <source>
        <dbReference type="ARBA" id="ARBA00012206"/>
    </source>
</evidence>
<evidence type="ECO:0000256" key="1">
    <source>
        <dbReference type="ARBA" id="ARBA00001947"/>
    </source>
</evidence>
<keyword evidence="5 10" id="KW-0808">Transferase</keyword>
<dbReference type="GO" id="GO:0051144">
    <property type="term" value="P:1,2-propanediol catabolic process"/>
    <property type="evidence" value="ECO:0007669"/>
    <property type="project" value="UniProtKB-UniPathway"/>
</dbReference>
<dbReference type="GO" id="GO:0016747">
    <property type="term" value="F:acyltransferase activity, transferring groups other than amino-acyl groups"/>
    <property type="evidence" value="ECO:0007669"/>
    <property type="project" value="InterPro"/>
</dbReference>
<reference evidence="11 12" key="1">
    <citation type="submission" date="2017-02" db="EMBL/GenBank/DDBJ databases">
        <authorList>
            <person name="Peterson S.W."/>
        </authorList>
    </citation>
    <scope>NUCLEOTIDE SEQUENCE [LARGE SCALE GENOMIC DNA]</scope>
    <source>
        <strain evidence="11 12">M1</strain>
    </source>
</reference>
<dbReference type="Proteomes" id="UP000190285">
    <property type="component" value="Unassembled WGS sequence"/>
</dbReference>
<evidence type="ECO:0000256" key="9">
    <source>
        <dbReference type="ARBA" id="ARBA00047589"/>
    </source>
</evidence>
<keyword evidence="12" id="KW-1185">Reference proteome</keyword>
<keyword evidence="6" id="KW-0479">Metal-binding</keyword>
<comment type="similarity">
    <text evidence="2 10">Belongs to the PduL family.</text>
</comment>
<gene>
    <name evidence="11" type="ORF">SAMN02194393_03630</name>
</gene>
<keyword evidence="7" id="KW-0862">Zinc</keyword>
<evidence type="ECO:0000256" key="2">
    <source>
        <dbReference type="ARBA" id="ARBA00007342"/>
    </source>
</evidence>